<feature type="signal peptide" evidence="1">
    <location>
        <begin position="1"/>
        <end position="17"/>
    </location>
</feature>
<evidence type="ECO:0000313" key="5">
    <source>
        <dbReference type="Proteomes" id="UP000317257"/>
    </source>
</evidence>
<dbReference type="Proteomes" id="UP000243498">
    <property type="component" value="Unassembled WGS sequence"/>
</dbReference>
<accession>A0A5C6G0W8</accession>
<dbReference type="EMBL" id="AZHC01000050">
    <property type="protein sequence ID" value="OAA34623.1"/>
    <property type="molecule type" value="Genomic_DNA"/>
</dbReference>
<name>A0A166WDW9_METRR</name>
<evidence type="ECO:0000313" key="2">
    <source>
        <dbReference type="EMBL" id="OAA34623.1"/>
    </source>
</evidence>
<reference evidence="3" key="3">
    <citation type="journal article" date="2019" name="Microbiol. Resour. Announc.">
        <title>Genome Sequence of Metarhizium rileyi, a Microbial Control Agent for Lepidoptera.</title>
        <authorList>
            <person name="Binneck E."/>
            <person name="Lastra C.C.L."/>
            <person name="Sosa-Gomez D.R."/>
        </authorList>
    </citation>
    <scope>NUCLEOTIDE SEQUENCE</scope>
    <source>
        <strain evidence="3">Cep018-CH2</strain>
    </source>
</reference>
<evidence type="ECO:0000313" key="4">
    <source>
        <dbReference type="Proteomes" id="UP000243498"/>
    </source>
</evidence>
<dbReference type="Proteomes" id="UP000317257">
    <property type="component" value="Unassembled WGS sequence"/>
</dbReference>
<comment type="caution">
    <text evidence="2">The sequence shown here is derived from an EMBL/GenBank/DDBJ whole genome shotgun (WGS) entry which is preliminary data.</text>
</comment>
<sequence>MKFILATVTALASLAVAAPGSGQCKPATYRCEPHRAAWDVCNTSGEWVFAGNCPPDTVCKFNPKNGSPYCLPWDF</sequence>
<feature type="chain" id="PRO_5007881757" evidence="1">
    <location>
        <begin position="18"/>
        <end position="75"/>
    </location>
</feature>
<dbReference type="OMA" id="WVFAGNC"/>
<dbReference type="EMBL" id="SBHS01000046">
    <property type="protein sequence ID" value="TWU71392.1"/>
    <property type="molecule type" value="Genomic_DNA"/>
</dbReference>
<reference evidence="5" key="2">
    <citation type="submission" date="2018-12" db="EMBL/GenBank/DDBJ databases">
        <title>The complete genome of Metarhizium rileyi, a key fungal pathogen of Lepidoptera.</title>
        <authorList>
            <person name="Binneck E."/>
            <person name="Lastra C.C.L."/>
            <person name="Sosa-Gomez D.R."/>
        </authorList>
    </citation>
    <scope>NUCLEOTIDE SEQUENCE [LARGE SCALE GENOMIC DNA]</scope>
    <source>
        <strain evidence="5">Cep018-CH2</strain>
    </source>
</reference>
<proteinExistence type="predicted"/>
<dbReference type="OrthoDB" id="4611802at2759"/>
<accession>A0A166WDW9</accession>
<gene>
    <name evidence="3" type="ORF">ED733_002522</name>
    <name evidence="2" type="ORF">NOR_08381</name>
</gene>
<keyword evidence="4" id="KW-1185">Reference proteome</keyword>
<evidence type="ECO:0000313" key="3">
    <source>
        <dbReference type="EMBL" id="TWU71392.1"/>
    </source>
</evidence>
<evidence type="ECO:0000256" key="1">
    <source>
        <dbReference type="SAM" id="SignalP"/>
    </source>
</evidence>
<organism evidence="2 4">
    <name type="scientific">Metarhizium rileyi (strain RCEF 4871)</name>
    <name type="common">Nomuraea rileyi</name>
    <dbReference type="NCBI Taxonomy" id="1649241"/>
    <lineage>
        <taxon>Eukaryota</taxon>
        <taxon>Fungi</taxon>
        <taxon>Dikarya</taxon>
        <taxon>Ascomycota</taxon>
        <taxon>Pezizomycotina</taxon>
        <taxon>Sordariomycetes</taxon>
        <taxon>Hypocreomycetidae</taxon>
        <taxon>Hypocreales</taxon>
        <taxon>Clavicipitaceae</taxon>
        <taxon>Metarhizium</taxon>
    </lineage>
</organism>
<dbReference type="AlphaFoldDB" id="A0A166WDW9"/>
<protein>
    <submittedName>
        <fullName evidence="2">Uncharacterized protein</fullName>
    </submittedName>
</protein>
<reference evidence="2 4" key="1">
    <citation type="journal article" date="2016" name="Genome Biol. Evol.">
        <title>Divergent and convergent evolution of fungal pathogenicity.</title>
        <authorList>
            <person name="Shang Y."/>
            <person name="Xiao G."/>
            <person name="Zheng P."/>
            <person name="Cen K."/>
            <person name="Zhan S."/>
            <person name="Wang C."/>
        </authorList>
    </citation>
    <scope>NUCLEOTIDE SEQUENCE [LARGE SCALE GENOMIC DNA]</scope>
    <source>
        <strain evidence="2 4">RCEF 4871</strain>
    </source>
</reference>
<keyword evidence="1" id="KW-0732">Signal</keyword>